<dbReference type="InterPro" id="IPR023828">
    <property type="entry name" value="Peptidase_S8_Ser-AS"/>
</dbReference>
<dbReference type="InterPro" id="IPR034193">
    <property type="entry name" value="PCSK9_ProteinaseK-like"/>
</dbReference>
<dbReference type="InterPro" id="IPR001480">
    <property type="entry name" value="Bulb-type_lectin_dom"/>
</dbReference>
<dbReference type="GO" id="GO:0005615">
    <property type="term" value="C:extracellular space"/>
    <property type="evidence" value="ECO:0007669"/>
    <property type="project" value="TreeGrafter"/>
</dbReference>
<comment type="similarity">
    <text evidence="1 5 6">Belongs to the peptidase S8 family.</text>
</comment>
<evidence type="ECO:0000259" key="8">
    <source>
        <dbReference type="PROSITE" id="PS50927"/>
    </source>
</evidence>
<feature type="active site" description="Charge relay system" evidence="5">
    <location>
        <position position="179"/>
    </location>
</feature>
<evidence type="ECO:0000313" key="9">
    <source>
        <dbReference type="EMBL" id="ATB29714.1"/>
    </source>
</evidence>
<dbReference type="InterPro" id="IPR010259">
    <property type="entry name" value="S8pro/Inhibitor_I9"/>
</dbReference>
<sequence>MHKPAWKNLMLIGGLTLLPACGSPSLDATGNLGQTAGLAQKTGAQESARDAASTPEGKFRKSADAIPGQYIVVLKAAALRTSRVPEVAQALALQRGATVLQTYSHALSGFAVRANEAAARALAASPDVDFVVEDGEIHAMATQSNATWGLDRIDQLNLPLNGSYGYNGTGAGVHAYIIDSGIMTSHPDFGGRASGDFTAINDGYGANDCNGHGTHVAGTVGGSTWGVAKGVRLHSVRVLGCNGNGSLSGVISGLDWVAAHHVKPAVANMSLGGVTNDALDAAVRKTIASGVTIVVAAGNNSPTIDACYISPARVAEAITVGSVDNTDSRFVGNSQIYQGSNFGPCLDVFAPGVNIVSAALDGTSRPETGTSMASPHVAGAAALYLQSNPGASPATVAAAIVINSPDNKVTNAGSGSTTRLLYSNPPPSCGKLSSGQALAPGQTLQSCDGRIWLTHQLDGNVVLYDQRGALWSTSTWGKVTSTFVMQTDGNLVLYPDSMGALWDTATGNKAGASLWLQQDCNLVVYSAGGTPLWASYTTCR</sequence>
<dbReference type="InterPro" id="IPR000209">
    <property type="entry name" value="Peptidase_S8/S53_dom"/>
</dbReference>
<dbReference type="OrthoDB" id="9790784at2"/>
<dbReference type="Pfam" id="PF00082">
    <property type="entry name" value="Peptidase_S8"/>
    <property type="match status" value="1"/>
</dbReference>
<dbReference type="SUPFAM" id="SSF51110">
    <property type="entry name" value="alpha-D-mannose-specific plant lectins"/>
    <property type="match status" value="1"/>
</dbReference>
<dbReference type="GO" id="GO:0006508">
    <property type="term" value="P:proteolysis"/>
    <property type="evidence" value="ECO:0007669"/>
    <property type="project" value="UniProtKB-KW"/>
</dbReference>
<evidence type="ECO:0000256" key="6">
    <source>
        <dbReference type="RuleBase" id="RU003355"/>
    </source>
</evidence>
<dbReference type="SMART" id="SM00108">
    <property type="entry name" value="B_lectin"/>
    <property type="match status" value="1"/>
</dbReference>
<dbReference type="InterPro" id="IPR036426">
    <property type="entry name" value="Bulb-type_lectin_dom_sf"/>
</dbReference>
<evidence type="ECO:0000256" key="1">
    <source>
        <dbReference type="ARBA" id="ARBA00011073"/>
    </source>
</evidence>
<dbReference type="PROSITE" id="PS00136">
    <property type="entry name" value="SUBTILASE_ASP"/>
    <property type="match status" value="1"/>
</dbReference>
<dbReference type="KEGG" id="mbd:MEBOL_003169"/>
<keyword evidence="10" id="KW-1185">Reference proteome</keyword>
<dbReference type="PANTHER" id="PTHR43806:SF11">
    <property type="entry name" value="CEREVISIN-RELATED"/>
    <property type="match status" value="1"/>
</dbReference>
<dbReference type="Pfam" id="PF05922">
    <property type="entry name" value="Inhibitor_I9"/>
    <property type="match status" value="1"/>
</dbReference>
<dbReference type="PRINTS" id="PR00723">
    <property type="entry name" value="SUBTILISIN"/>
</dbReference>
<dbReference type="FunFam" id="3.40.50.200:FF:000014">
    <property type="entry name" value="Proteinase K"/>
    <property type="match status" value="1"/>
</dbReference>
<dbReference type="RefSeq" id="WP_095978252.1">
    <property type="nucleotide sequence ID" value="NZ_CP022163.1"/>
</dbReference>
<reference evidence="9 10" key="1">
    <citation type="submission" date="2017-06" db="EMBL/GenBank/DDBJ databases">
        <authorList>
            <person name="Kim H.J."/>
            <person name="Triplett B.A."/>
        </authorList>
    </citation>
    <scope>NUCLEOTIDE SEQUENCE [LARGE SCALE GENOMIC DNA]</scope>
    <source>
        <strain evidence="9 10">DSM 14713</strain>
    </source>
</reference>
<organism evidence="9 10">
    <name type="scientific">Melittangium boletus DSM 14713</name>
    <dbReference type="NCBI Taxonomy" id="1294270"/>
    <lineage>
        <taxon>Bacteria</taxon>
        <taxon>Pseudomonadati</taxon>
        <taxon>Myxococcota</taxon>
        <taxon>Myxococcia</taxon>
        <taxon>Myxococcales</taxon>
        <taxon>Cystobacterineae</taxon>
        <taxon>Archangiaceae</taxon>
        <taxon>Melittangium</taxon>
    </lineage>
</organism>
<evidence type="ECO:0000256" key="7">
    <source>
        <dbReference type="SAM" id="MobiDB-lite"/>
    </source>
</evidence>
<dbReference type="InterPro" id="IPR015500">
    <property type="entry name" value="Peptidase_S8_subtilisin-rel"/>
</dbReference>
<name>A0A250ICY9_9BACT</name>
<evidence type="ECO:0000256" key="2">
    <source>
        <dbReference type="ARBA" id="ARBA00022670"/>
    </source>
</evidence>
<keyword evidence="2 5" id="KW-0645">Protease</keyword>
<dbReference type="PROSITE" id="PS50927">
    <property type="entry name" value="BULB_LECTIN"/>
    <property type="match status" value="1"/>
</dbReference>
<feature type="active site" description="Charge relay system" evidence="5">
    <location>
        <position position="212"/>
    </location>
</feature>
<dbReference type="Proteomes" id="UP000217289">
    <property type="component" value="Chromosome"/>
</dbReference>
<feature type="active site" description="Charge relay system" evidence="5">
    <location>
        <position position="371"/>
    </location>
</feature>
<dbReference type="SUPFAM" id="SSF54897">
    <property type="entry name" value="Protease propeptides/inhibitors"/>
    <property type="match status" value="1"/>
</dbReference>
<dbReference type="PROSITE" id="PS51892">
    <property type="entry name" value="SUBTILASE"/>
    <property type="match status" value="1"/>
</dbReference>
<evidence type="ECO:0000256" key="5">
    <source>
        <dbReference type="PROSITE-ProRule" id="PRU01240"/>
    </source>
</evidence>
<feature type="region of interest" description="Disordered" evidence="7">
    <location>
        <begin position="39"/>
        <end position="59"/>
    </location>
</feature>
<dbReference type="Gene3D" id="2.90.10.10">
    <property type="entry name" value="Bulb-type lectin domain"/>
    <property type="match status" value="2"/>
</dbReference>
<dbReference type="InterPro" id="IPR037045">
    <property type="entry name" value="S8pro/Inhibitor_I9_sf"/>
</dbReference>
<accession>A0A250ICY9</accession>
<dbReference type="PANTHER" id="PTHR43806">
    <property type="entry name" value="PEPTIDASE S8"/>
    <property type="match status" value="1"/>
</dbReference>
<dbReference type="GO" id="GO:0004252">
    <property type="term" value="F:serine-type endopeptidase activity"/>
    <property type="evidence" value="ECO:0007669"/>
    <property type="project" value="UniProtKB-UniRule"/>
</dbReference>
<proteinExistence type="inferred from homology"/>
<dbReference type="SUPFAM" id="SSF52743">
    <property type="entry name" value="Subtilisin-like"/>
    <property type="match status" value="1"/>
</dbReference>
<feature type="domain" description="Bulb-type lectin" evidence="8">
    <location>
        <begin position="429"/>
        <end position="537"/>
    </location>
</feature>
<protein>
    <submittedName>
        <fullName evidence="9">Peptidase S8</fullName>
    </submittedName>
</protein>
<keyword evidence="3 5" id="KW-0378">Hydrolase</keyword>
<dbReference type="InterPro" id="IPR050131">
    <property type="entry name" value="Peptidase_S8_subtilisin-like"/>
</dbReference>
<dbReference type="CDD" id="cd04077">
    <property type="entry name" value="Peptidases_S8_PCSK9_ProteinaseK_like"/>
    <property type="match status" value="1"/>
</dbReference>
<dbReference type="PROSITE" id="PS00137">
    <property type="entry name" value="SUBTILASE_HIS"/>
    <property type="match status" value="1"/>
</dbReference>
<dbReference type="PROSITE" id="PS00138">
    <property type="entry name" value="SUBTILASE_SER"/>
    <property type="match status" value="1"/>
</dbReference>
<dbReference type="InterPro" id="IPR023827">
    <property type="entry name" value="Peptidase_S8_Asp-AS"/>
</dbReference>
<dbReference type="Gene3D" id="3.40.50.200">
    <property type="entry name" value="Peptidase S8/S53 domain"/>
    <property type="match status" value="1"/>
</dbReference>
<evidence type="ECO:0000313" key="10">
    <source>
        <dbReference type="Proteomes" id="UP000217289"/>
    </source>
</evidence>
<dbReference type="EMBL" id="CP022163">
    <property type="protein sequence ID" value="ATB29714.1"/>
    <property type="molecule type" value="Genomic_DNA"/>
</dbReference>
<dbReference type="InterPro" id="IPR036852">
    <property type="entry name" value="Peptidase_S8/S53_dom_sf"/>
</dbReference>
<keyword evidence="4 5" id="KW-0720">Serine protease</keyword>
<evidence type="ECO:0000256" key="3">
    <source>
        <dbReference type="ARBA" id="ARBA00022801"/>
    </source>
</evidence>
<dbReference type="InterPro" id="IPR022398">
    <property type="entry name" value="Peptidase_S8_His-AS"/>
</dbReference>
<gene>
    <name evidence="9" type="ORF">MEBOL_003169</name>
</gene>
<dbReference type="Gene3D" id="3.30.70.80">
    <property type="entry name" value="Peptidase S8 propeptide/proteinase inhibitor I9"/>
    <property type="match status" value="1"/>
</dbReference>
<dbReference type="AlphaFoldDB" id="A0A250ICY9"/>
<evidence type="ECO:0000256" key="4">
    <source>
        <dbReference type="ARBA" id="ARBA00022825"/>
    </source>
</evidence>